<sequence>MMGGEYQQETFRVIQAMSTENVSKITTGDQQYYALMDNGNVYAFGHNEYGQCGTEENSFIQVPTKIKTLKNITHITSGGWFLCAIDDEGRLFCCGINSHNQLCTEKISISHIPIQLNKDMNVSFAQVSSGFCHTFAITNDRQVYSWGDNTYKQLGLGHSNEVSRLQHVELLKNERILQMAGGGRHSLALTYDGRVFSFGDNAGGQCASKGKEAVQIPTLISSLSNHTIIQISAGWNHSLFLTDKGTVYSCGTNDWGQLGREVQNGCKMDYQPARVMGELYYINVASIATGPCSMHSFAISNTGCVYAFGCNDKGQCGFDDREERKVPTLVEKLSGYKVETAVSANRRSLVLSSTDTAYEQKVRRILFQSKQFYDIVFNFHEISRS</sequence>
<name>A0AAW2ZFQ8_9EUKA</name>
<gene>
    <name evidence="4" type="ORF">AKO1_015341</name>
</gene>
<dbReference type="PANTHER" id="PTHR22870">
    <property type="entry name" value="REGULATOR OF CHROMOSOME CONDENSATION"/>
    <property type="match status" value="1"/>
</dbReference>
<dbReference type="Pfam" id="PF00415">
    <property type="entry name" value="RCC1"/>
    <property type="match status" value="1"/>
</dbReference>
<dbReference type="AlphaFoldDB" id="A0AAW2ZFQ8"/>
<dbReference type="InterPro" id="IPR058923">
    <property type="entry name" value="RCC1-like_dom"/>
</dbReference>
<feature type="repeat" description="RCC1" evidence="2">
    <location>
        <begin position="141"/>
        <end position="192"/>
    </location>
</feature>
<evidence type="ECO:0000313" key="4">
    <source>
        <dbReference type="EMBL" id="KAL0488203.1"/>
    </source>
</evidence>
<feature type="repeat" description="RCC1" evidence="2">
    <location>
        <begin position="245"/>
        <end position="300"/>
    </location>
</feature>
<dbReference type="SUPFAM" id="SSF50985">
    <property type="entry name" value="RCC1/BLIP-II"/>
    <property type="match status" value="2"/>
</dbReference>
<evidence type="ECO:0000256" key="2">
    <source>
        <dbReference type="PROSITE-ProRule" id="PRU00235"/>
    </source>
</evidence>
<feature type="repeat" description="RCC1" evidence="2">
    <location>
        <begin position="39"/>
        <end position="88"/>
    </location>
</feature>
<dbReference type="PROSITE" id="PS50012">
    <property type="entry name" value="RCC1_3"/>
    <property type="match status" value="6"/>
</dbReference>
<feature type="repeat" description="RCC1" evidence="2">
    <location>
        <begin position="89"/>
        <end position="140"/>
    </location>
</feature>
<dbReference type="PROSITE" id="PS00626">
    <property type="entry name" value="RCC1_2"/>
    <property type="match status" value="3"/>
</dbReference>
<reference evidence="4 5" key="1">
    <citation type="submission" date="2024-03" db="EMBL/GenBank/DDBJ databases">
        <title>The Acrasis kona genome and developmental transcriptomes reveal deep origins of eukaryotic multicellular pathways.</title>
        <authorList>
            <person name="Sheikh S."/>
            <person name="Fu C.-J."/>
            <person name="Brown M.W."/>
            <person name="Baldauf S.L."/>
        </authorList>
    </citation>
    <scope>NUCLEOTIDE SEQUENCE [LARGE SCALE GENOMIC DNA]</scope>
    <source>
        <strain evidence="4 5">ATCC MYA-3509</strain>
    </source>
</reference>
<dbReference type="InterPro" id="IPR009091">
    <property type="entry name" value="RCC1/BLIP-II"/>
</dbReference>
<keyword evidence="5" id="KW-1185">Reference proteome</keyword>
<organism evidence="4 5">
    <name type="scientific">Acrasis kona</name>
    <dbReference type="NCBI Taxonomy" id="1008807"/>
    <lineage>
        <taxon>Eukaryota</taxon>
        <taxon>Discoba</taxon>
        <taxon>Heterolobosea</taxon>
        <taxon>Tetramitia</taxon>
        <taxon>Eutetramitia</taxon>
        <taxon>Acrasidae</taxon>
        <taxon>Acrasis</taxon>
    </lineage>
</organism>
<comment type="caution">
    <text evidence="4">The sequence shown here is derived from an EMBL/GenBank/DDBJ whole genome shotgun (WGS) entry which is preliminary data.</text>
</comment>
<evidence type="ECO:0000313" key="5">
    <source>
        <dbReference type="Proteomes" id="UP001431209"/>
    </source>
</evidence>
<evidence type="ECO:0000259" key="3">
    <source>
        <dbReference type="Pfam" id="PF25390"/>
    </source>
</evidence>
<dbReference type="EMBL" id="JAOPGA020001415">
    <property type="protein sequence ID" value="KAL0488203.1"/>
    <property type="molecule type" value="Genomic_DNA"/>
</dbReference>
<feature type="repeat" description="RCC1" evidence="2">
    <location>
        <begin position="193"/>
        <end position="244"/>
    </location>
</feature>
<dbReference type="Gene3D" id="2.130.10.30">
    <property type="entry name" value="Regulator of chromosome condensation 1/beta-lactamase-inhibitor protein II"/>
    <property type="match status" value="2"/>
</dbReference>
<accession>A0AAW2ZFQ8</accession>
<dbReference type="InterPro" id="IPR051210">
    <property type="entry name" value="Ub_ligase/GEF_domain"/>
</dbReference>
<protein>
    <recommendedName>
        <fullName evidence="3">RCC1-like domain-containing protein</fullName>
    </recommendedName>
</protein>
<keyword evidence="1" id="KW-0677">Repeat</keyword>
<dbReference type="InterPro" id="IPR000408">
    <property type="entry name" value="Reg_chr_condens"/>
</dbReference>
<dbReference type="Pfam" id="PF25390">
    <property type="entry name" value="WD40_RLD"/>
    <property type="match status" value="1"/>
</dbReference>
<feature type="domain" description="RCC1-like" evidence="3">
    <location>
        <begin position="17"/>
        <end position="290"/>
    </location>
</feature>
<dbReference type="Proteomes" id="UP001431209">
    <property type="component" value="Unassembled WGS sequence"/>
</dbReference>
<evidence type="ECO:0000256" key="1">
    <source>
        <dbReference type="ARBA" id="ARBA00022737"/>
    </source>
</evidence>
<feature type="repeat" description="RCC1" evidence="2">
    <location>
        <begin position="303"/>
        <end position="354"/>
    </location>
</feature>
<proteinExistence type="predicted"/>
<dbReference type="PRINTS" id="PR00633">
    <property type="entry name" value="RCCNDNSATION"/>
</dbReference>
<dbReference type="PANTHER" id="PTHR22870:SF155">
    <property type="entry name" value="E3 UBIQUITIN-PROTEIN LIGASE HERC1-RELATED"/>
    <property type="match status" value="1"/>
</dbReference>